<evidence type="ECO:0000313" key="10">
    <source>
        <dbReference type="EMBL" id="MBS0122585.1"/>
    </source>
</evidence>
<dbReference type="Pfam" id="PF00512">
    <property type="entry name" value="HisKA"/>
    <property type="match status" value="1"/>
</dbReference>
<dbReference type="Pfam" id="PF00072">
    <property type="entry name" value="Response_reg"/>
    <property type="match status" value="1"/>
</dbReference>
<dbReference type="InterPro" id="IPR036890">
    <property type="entry name" value="HATPase_C_sf"/>
</dbReference>
<dbReference type="EMBL" id="JAGTUU010000001">
    <property type="protein sequence ID" value="MBS0122585.1"/>
    <property type="molecule type" value="Genomic_DNA"/>
</dbReference>
<dbReference type="PROSITE" id="PS50109">
    <property type="entry name" value="HIS_KIN"/>
    <property type="match status" value="1"/>
</dbReference>
<dbReference type="Gene3D" id="1.10.287.130">
    <property type="match status" value="1"/>
</dbReference>
<dbReference type="SUPFAM" id="SSF55785">
    <property type="entry name" value="PYP-like sensor domain (PAS domain)"/>
    <property type="match status" value="2"/>
</dbReference>
<comment type="caution">
    <text evidence="10">The sequence shown here is derived from an EMBL/GenBank/DDBJ whole genome shotgun (WGS) entry which is preliminary data.</text>
</comment>
<dbReference type="SMART" id="SM00448">
    <property type="entry name" value="REC"/>
    <property type="match status" value="1"/>
</dbReference>
<organism evidence="10 11">
    <name type="scientific">Thetidibacter halocola</name>
    <dbReference type="NCBI Taxonomy" id="2827239"/>
    <lineage>
        <taxon>Bacteria</taxon>
        <taxon>Pseudomonadati</taxon>
        <taxon>Pseudomonadota</taxon>
        <taxon>Alphaproteobacteria</taxon>
        <taxon>Rhodobacterales</taxon>
        <taxon>Roseobacteraceae</taxon>
        <taxon>Thetidibacter</taxon>
    </lineage>
</organism>
<dbReference type="PANTHER" id="PTHR43047">
    <property type="entry name" value="TWO-COMPONENT HISTIDINE PROTEIN KINASE"/>
    <property type="match status" value="1"/>
</dbReference>
<evidence type="ECO:0000256" key="7">
    <source>
        <dbReference type="SAM" id="Coils"/>
    </source>
</evidence>
<dbReference type="GO" id="GO:0000155">
    <property type="term" value="F:phosphorelay sensor kinase activity"/>
    <property type="evidence" value="ECO:0007669"/>
    <property type="project" value="InterPro"/>
</dbReference>
<dbReference type="InterPro" id="IPR035965">
    <property type="entry name" value="PAS-like_dom_sf"/>
</dbReference>
<dbReference type="Proteomes" id="UP000681356">
    <property type="component" value="Unassembled WGS sequence"/>
</dbReference>
<feature type="domain" description="Response regulatory" evidence="9">
    <location>
        <begin position="616"/>
        <end position="732"/>
    </location>
</feature>
<dbReference type="SUPFAM" id="SSF47384">
    <property type="entry name" value="Homodimeric domain of signal transducing histidine kinase"/>
    <property type="match status" value="1"/>
</dbReference>
<dbReference type="Pfam" id="PF02518">
    <property type="entry name" value="HATPase_c"/>
    <property type="match status" value="1"/>
</dbReference>
<sequence length="736" mass="81310">MSLVNPSDSLERQNEKLIKIAGALMRRVEYGSEQSSAAYAQFERAALLERRVRERTRDLERTLDLLHESNAQLGRANAEAETARSNLADAIETVSEGFALFDPQDVMVMCNSRFCRDFRDTANDLRPGLPFASYVDEVSRSRFLALPDGQTPEAWAAQRIRRHRDRRVMFNVQLAHDRWLQVSEHRTGNGGTVVVQTDVTDLVRLERQERARLRDKQTRMIRATLDHLNQGVCIFDEHARLLGWNDKLGTLFGLPARRLQLGVSFFGLLDRLDEDVVFTRGIDRDGFTRWARAEGPRGPVSFEIRRGGGAVLQVFGRGMPDRGFVISVTDVTTEREAAEKLAQLNEILEQRVMERTLELEDALSAAERANASKSRFVAAASHDLLQPLSAAKLYIASLNDRCAGGDDGVILSKAESALTSAEQIIDALLDISKLDGDGLSLDIRRVALRDIFAPLRDEMEVLAARKGLDLRFVPSDLMVESDPAYLRRILQNLLANAVRYTETGRVLVGVRRNGGSARIEVWDTGPGIAEEDQNAIFEEFRRLDATRGTSEGLGLGLAIVERACARLGHPLGLWSEPGRGSCFMVNVPIAGRAEPNRPTLARQSARPAGLAQSGLIALLVENEPQMRRAMSVLMESWGVSVIEAEDAPGALTLLDDLQITPDALVLDYQLGPGPSGLTLYRMIEDRLGALPCVIVSADRSSALRQGCKDLGLALLAKPLDRHKLAAFLERAAVLMA</sequence>
<evidence type="ECO:0000259" key="9">
    <source>
        <dbReference type="PROSITE" id="PS50110"/>
    </source>
</evidence>
<proteinExistence type="predicted"/>
<dbReference type="SMART" id="SM00388">
    <property type="entry name" value="HisKA"/>
    <property type="match status" value="1"/>
</dbReference>
<dbReference type="SUPFAM" id="SSF55874">
    <property type="entry name" value="ATPase domain of HSP90 chaperone/DNA topoisomerase II/histidine kinase"/>
    <property type="match status" value="1"/>
</dbReference>
<evidence type="ECO:0000256" key="2">
    <source>
        <dbReference type="ARBA" id="ARBA00012438"/>
    </source>
</evidence>
<feature type="coiled-coil region" evidence="7">
    <location>
        <begin position="66"/>
        <end position="93"/>
    </location>
</feature>
<evidence type="ECO:0000256" key="5">
    <source>
        <dbReference type="ARBA" id="ARBA00022777"/>
    </source>
</evidence>
<dbReference type="InterPro" id="IPR011006">
    <property type="entry name" value="CheY-like_superfamily"/>
</dbReference>
<dbReference type="InterPro" id="IPR003661">
    <property type="entry name" value="HisK_dim/P_dom"/>
</dbReference>
<evidence type="ECO:0000256" key="3">
    <source>
        <dbReference type="ARBA" id="ARBA00022553"/>
    </source>
</evidence>
<dbReference type="PANTHER" id="PTHR43047:SF9">
    <property type="entry name" value="HISTIDINE KINASE"/>
    <property type="match status" value="1"/>
</dbReference>
<evidence type="ECO:0000256" key="6">
    <source>
        <dbReference type="PROSITE-ProRule" id="PRU00169"/>
    </source>
</evidence>
<dbReference type="Gene3D" id="3.40.50.2300">
    <property type="match status" value="1"/>
</dbReference>
<dbReference type="CDD" id="cd00075">
    <property type="entry name" value="HATPase"/>
    <property type="match status" value="1"/>
</dbReference>
<keyword evidence="4" id="KW-0808">Transferase</keyword>
<keyword evidence="7" id="KW-0175">Coiled coil</keyword>
<evidence type="ECO:0000256" key="1">
    <source>
        <dbReference type="ARBA" id="ARBA00000085"/>
    </source>
</evidence>
<dbReference type="PROSITE" id="PS50110">
    <property type="entry name" value="RESPONSE_REGULATORY"/>
    <property type="match status" value="1"/>
</dbReference>
<protein>
    <recommendedName>
        <fullName evidence="2">histidine kinase</fullName>
        <ecNumber evidence="2">2.7.13.3</ecNumber>
    </recommendedName>
</protein>
<evidence type="ECO:0000256" key="4">
    <source>
        <dbReference type="ARBA" id="ARBA00022679"/>
    </source>
</evidence>
<evidence type="ECO:0000313" key="11">
    <source>
        <dbReference type="Proteomes" id="UP000681356"/>
    </source>
</evidence>
<dbReference type="FunFam" id="3.30.565.10:FF:000049">
    <property type="entry name" value="Two-component sensor histidine kinase"/>
    <property type="match status" value="1"/>
</dbReference>
<dbReference type="InterPro" id="IPR005467">
    <property type="entry name" value="His_kinase_dom"/>
</dbReference>
<reference evidence="10" key="1">
    <citation type="submission" date="2021-04" db="EMBL/GenBank/DDBJ databases">
        <authorList>
            <person name="Yoon J."/>
        </authorList>
    </citation>
    <scope>NUCLEOTIDE SEQUENCE</scope>
    <source>
        <strain evidence="10">KMU-90</strain>
    </source>
</reference>
<dbReference type="AlphaFoldDB" id="A0A8J7W813"/>
<gene>
    <name evidence="10" type="ORF">KB874_00435</name>
</gene>
<dbReference type="RefSeq" id="WP_212534563.1">
    <property type="nucleotide sequence ID" value="NZ_JAGTUU010000001.1"/>
</dbReference>
<dbReference type="InterPro" id="IPR004358">
    <property type="entry name" value="Sig_transdc_His_kin-like_C"/>
</dbReference>
<keyword evidence="5" id="KW-0418">Kinase</keyword>
<dbReference type="EC" id="2.7.13.3" evidence="2"/>
<evidence type="ECO:0000259" key="8">
    <source>
        <dbReference type="PROSITE" id="PS50109"/>
    </source>
</evidence>
<dbReference type="SMART" id="SM00387">
    <property type="entry name" value="HATPase_c"/>
    <property type="match status" value="1"/>
</dbReference>
<dbReference type="Gene3D" id="3.30.450.20">
    <property type="entry name" value="PAS domain"/>
    <property type="match status" value="2"/>
</dbReference>
<dbReference type="CDD" id="cd00082">
    <property type="entry name" value="HisKA"/>
    <property type="match status" value="1"/>
</dbReference>
<dbReference type="SUPFAM" id="SSF52172">
    <property type="entry name" value="CheY-like"/>
    <property type="match status" value="1"/>
</dbReference>
<dbReference type="PRINTS" id="PR00344">
    <property type="entry name" value="BCTRLSENSOR"/>
</dbReference>
<dbReference type="Pfam" id="PF12860">
    <property type="entry name" value="PAS_7"/>
    <property type="match status" value="2"/>
</dbReference>
<feature type="modified residue" description="4-aspartylphosphate" evidence="6">
    <location>
        <position position="667"/>
    </location>
</feature>
<accession>A0A8J7W813</accession>
<comment type="catalytic activity">
    <reaction evidence="1">
        <text>ATP + protein L-histidine = ADP + protein N-phospho-L-histidine.</text>
        <dbReference type="EC" id="2.7.13.3"/>
    </reaction>
</comment>
<dbReference type="GO" id="GO:0005886">
    <property type="term" value="C:plasma membrane"/>
    <property type="evidence" value="ECO:0007669"/>
    <property type="project" value="TreeGrafter"/>
</dbReference>
<dbReference type="Gene3D" id="3.30.565.10">
    <property type="entry name" value="Histidine kinase-like ATPase, C-terminal domain"/>
    <property type="match status" value="1"/>
</dbReference>
<name>A0A8J7W813_9RHOB</name>
<keyword evidence="3 6" id="KW-0597">Phosphoprotein</keyword>
<feature type="domain" description="Histidine kinase" evidence="8">
    <location>
        <begin position="379"/>
        <end position="591"/>
    </location>
</feature>
<dbReference type="GO" id="GO:0009927">
    <property type="term" value="F:histidine phosphotransfer kinase activity"/>
    <property type="evidence" value="ECO:0007669"/>
    <property type="project" value="TreeGrafter"/>
</dbReference>
<dbReference type="InterPro" id="IPR036097">
    <property type="entry name" value="HisK_dim/P_sf"/>
</dbReference>
<dbReference type="InterPro" id="IPR001789">
    <property type="entry name" value="Sig_transdc_resp-reg_receiver"/>
</dbReference>
<keyword evidence="11" id="KW-1185">Reference proteome</keyword>
<dbReference type="InterPro" id="IPR003594">
    <property type="entry name" value="HATPase_dom"/>
</dbReference>